<gene>
    <name evidence="8" type="ORF">A9W98_04900</name>
</gene>
<feature type="domain" description="Enoyl reductase (ER)" evidence="7">
    <location>
        <begin position="16"/>
        <end position="341"/>
    </location>
</feature>
<dbReference type="Gene3D" id="3.40.50.720">
    <property type="entry name" value="NAD(P)-binding Rossmann-like Domain"/>
    <property type="match status" value="1"/>
</dbReference>
<dbReference type="Proteomes" id="UP000093757">
    <property type="component" value="Unassembled WGS sequence"/>
</dbReference>
<evidence type="ECO:0000256" key="2">
    <source>
        <dbReference type="ARBA" id="ARBA00008072"/>
    </source>
</evidence>
<evidence type="ECO:0000313" key="8">
    <source>
        <dbReference type="EMBL" id="OBR97935.1"/>
    </source>
</evidence>
<dbReference type="InterPro" id="IPR020843">
    <property type="entry name" value="ER"/>
</dbReference>
<comment type="cofactor">
    <cofactor evidence="1 6">
        <name>Zn(2+)</name>
        <dbReference type="ChEBI" id="CHEBI:29105"/>
    </cofactor>
</comment>
<dbReference type="RefSeq" id="WP_065137590.1">
    <property type="nucleotide sequence ID" value="NZ_JACKSU010000029.1"/>
</dbReference>
<dbReference type="GO" id="GO:0034079">
    <property type="term" value="P:butanediol biosynthetic process"/>
    <property type="evidence" value="ECO:0007669"/>
    <property type="project" value="TreeGrafter"/>
</dbReference>
<keyword evidence="4 6" id="KW-0862">Zinc</keyword>
<organism evidence="8 9">
    <name type="scientific">Mycobacterium gordonae</name>
    <dbReference type="NCBI Taxonomy" id="1778"/>
    <lineage>
        <taxon>Bacteria</taxon>
        <taxon>Bacillati</taxon>
        <taxon>Actinomycetota</taxon>
        <taxon>Actinomycetes</taxon>
        <taxon>Mycobacteriales</taxon>
        <taxon>Mycobacteriaceae</taxon>
        <taxon>Mycobacterium</taxon>
    </lineage>
</organism>
<dbReference type="SUPFAM" id="SSF50129">
    <property type="entry name" value="GroES-like"/>
    <property type="match status" value="1"/>
</dbReference>
<comment type="similarity">
    <text evidence="2 6">Belongs to the zinc-containing alcohol dehydrogenase family.</text>
</comment>
<dbReference type="InterPro" id="IPR013154">
    <property type="entry name" value="ADH-like_N"/>
</dbReference>
<dbReference type="GO" id="GO:0008270">
    <property type="term" value="F:zinc ion binding"/>
    <property type="evidence" value="ECO:0007669"/>
    <property type="project" value="InterPro"/>
</dbReference>
<dbReference type="InterPro" id="IPR011032">
    <property type="entry name" value="GroES-like_sf"/>
</dbReference>
<protein>
    <recommendedName>
        <fullName evidence="7">Enoyl reductase (ER) domain-containing protein</fullName>
    </recommendedName>
</protein>
<sequence length="344" mass="35244">MTSAPSVPTTRQVRVHSPGTVSVDRVDVASCGPRDALVEVHACGICGSDLTYIRLGGLAGPGGEPMPLGHEFAGVVMQVGAEVDGVIPGQRVVVHPGNDASGRIGGGSAAGGLADVVLVRDAATGGRLIAVPDDMPMDVAALTEPLAVGMHAAEQADVGPGDNVAVFGCGPIGLAAIAALADRGLSGIVAVDLSAERRRLAELLGASASIDPSQTKVWRELERLHGTRSLAYGHAPATDAFIEASGSDAVLTGIIDRAGPGARISVVALHYQPVPVNFLGVLMKELTIRGSMEYPARFADAVDLLARRDLSALITHRFPLDRVDAALALLGDSRECGKVMVTVS</sequence>
<comment type="caution">
    <text evidence="8">The sequence shown here is derived from an EMBL/GenBank/DDBJ whole genome shotgun (WGS) entry which is preliminary data.</text>
</comment>
<accession>A0A1A6B6M5</accession>
<dbReference type="PANTHER" id="PTHR43161">
    <property type="entry name" value="SORBITOL DEHYDROGENASE"/>
    <property type="match status" value="1"/>
</dbReference>
<evidence type="ECO:0000256" key="4">
    <source>
        <dbReference type="ARBA" id="ARBA00022833"/>
    </source>
</evidence>
<dbReference type="InterPro" id="IPR036291">
    <property type="entry name" value="NAD(P)-bd_dom_sf"/>
</dbReference>
<keyword evidence="5" id="KW-0560">Oxidoreductase</keyword>
<dbReference type="PANTHER" id="PTHR43161:SF23">
    <property type="entry name" value="(R,R)-BUTANEDIOL DEHYDROGENASE-RELATED"/>
    <property type="match status" value="1"/>
</dbReference>
<dbReference type="SMART" id="SM00829">
    <property type="entry name" value="PKS_ER"/>
    <property type="match status" value="1"/>
</dbReference>
<reference evidence="8 9" key="1">
    <citation type="submission" date="2016-06" db="EMBL/GenBank/DDBJ databases">
        <authorList>
            <person name="Kjaerup R.B."/>
            <person name="Dalgaard T.S."/>
            <person name="Juul-Madsen H.R."/>
        </authorList>
    </citation>
    <scope>NUCLEOTIDE SEQUENCE [LARGE SCALE GENOMIC DNA]</scope>
    <source>
        <strain evidence="8 9">1245752.6</strain>
    </source>
</reference>
<dbReference type="OrthoDB" id="9797931at2"/>
<dbReference type="EMBL" id="MAEM01000561">
    <property type="protein sequence ID" value="OBR97935.1"/>
    <property type="molecule type" value="Genomic_DNA"/>
</dbReference>
<evidence type="ECO:0000256" key="6">
    <source>
        <dbReference type="RuleBase" id="RU361277"/>
    </source>
</evidence>
<dbReference type="AlphaFoldDB" id="A0A1A6B6M5"/>
<keyword evidence="3 6" id="KW-0479">Metal-binding</keyword>
<dbReference type="SUPFAM" id="SSF51735">
    <property type="entry name" value="NAD(P)-binding Rossmann-fold domains"/>
    <property type="match status" value="1"/>
</dbReference>
<evidence type="ECO:0000256" key="1">
    <source>
        <dbReference type="ARBA" id="ARBA00001947"/>
    </source>
</evidence>
<dbReference type="GO" id="GO:0005737">
    <property type="term" value="C:cytoplasm"/>
    <property type="evidence" value="ECO:0007669"/>
    <property type="project" value="TreeGrafter"/>
</dbReference>
<dbReference type="GO" id="GO:0000721">
    <property type="term" value="F:(R,R)-butanediol dehydrogenase activity"/>
    <property type="evidence" value="ECO:0007669"/>
    <property type="project" value="TreeGrafter"/>
</dbReference>
<evidence type="ECO:0000313" key="9">
    <source>
        <dbReference type="Proteomes" id="UP000093757"/>
    </source>
</evidence>
<proteinExistence type="inferred from homology"/>
<name>A0A1A6B6M5_MYCGO</name>
<dbReference type="Pfam" id="PF00107">
    <property type="entry name" value="ADH_zinc_N"/>
    <property type="match status" value="1"/>
</dbReference>
<dbReference type="Gene3D" id="3.90.180.10">
    <property type="entry name" value="Medium-chain alcohol dehydrogenases, catalytic domain"/>
    <property type="match status" value="1"/>
</dbReference>
<dbReference type="PROSITE" id="PS00059">
    <property type="entry name" value="ADH_ZINC"/>
    <property type="match status" value="1"/>
</dbReference>
<dbReference type="Pfam" id="PF08240">
    <property type="entry name" value="ADH_N"/>
    <property type="match status" value="1"/>
</dbReference>
<dbReference type="InterPro" id="IPR002328">
    <property type="entry name" value="ADH_Zn_CS"/>
</dbReference>
<evidence type="ECO:0000256" key="5">
    <source>
        <dbReference type="ARBA" id="ARBA00023002"/>
    </source>
</evidence>
<evidence type="ECO:0000259" key="7">
    <source>
        <dbReference type="SMART" id="SM00829"/>
    </source>
</evidence>
<dbReference type="InterPro" id="IPR013149">
    <property type="entry name" value="ADH-like_C"/>
</dbReference>
<evidence type="ECO:0000256" key="3">
    <source>
        <dbReference type="ARBA" id="ARBA00022723"/>
    </source>
</evidence>